<name>A0A5B7DUK4_PORTR</name>
<dbReference type="Proteomes" id="UP000324222">
    <property type="component" value="Unassembled WGS sequence"/>
</dbReference>
<organism evidence="1 2">
    <name type="scientific">Portunus trituberculatus</name>
    <name type="common">Swimming crab</name>
    <name type="synonym">Neptunus trituberculatus</name>
    <dbReference type="NCBI Taxonomy" id="210409"/>
    <lineage>
        <taxon>Eukaryota</taxon>
        <taxon>Metazoa</taxon>
        <taxon>Ecdysozoa</taxon>
        <taxon>Arthropoda</taxon>
        <taxon>Crustacea</taxon>
        <taxon>Multicrustacea</taxon>
        <taxon>Malacostraca</taxon>
        <taxon>Eumalacostraca</taxon>
        <taxon>Eucarida</taxon>
        <taxon>Decapoda</taxon>
        <taxon>Pleocyemata</taxon>
        <taxon>Brachyura</taxon>
        <taxon>Eubrachyura</taxon>
        <taxon>Portunoidea</taxon>
        <taxon>Portunidae</taxon>
        <taxon>Portuninae</taxon>
        <taxon>Portunus</taxon>
    </lineage>
</organism>
<keyword evidence="2" id="KW-1185">Reference proteome</keyword>
<comment type="caution">
    <text evidence="1">The sequence shown here is derived from an EMBL/GenBank/DDBJ whole genome shotgun (WGS) entry which is preliminary data.</text>
</comment>
<proteinExistence type="predicted"/>
<dbReference type="AlphaFoldDB" id="A0A5B7DUK4"/>
<gene>
    <name evidence="1" type="ORF">E2C01_018091</name>
</gene>
<protein>
    <submittedName>
        <fullName evidence="1">Uncharacterized protein</fullName>
    </submittedName>
</protein>
<accession>A0A5B7DUK4</accession>
<dbReference type="EMBL" id="VSRR010001401">
    <property type="protein sequence ID" value="MPC24995.1"/>
    <property type="molecule type" value="Genomic_DNA"/>
</dbReference>
<reference evidence="1 2" key="1">
    <citation type="submission" date="2019-05" db="EMBL/GenBank/DDBJ databases">
        <title>Another draft genome of Portunus trituberculatus and its Hox gene families provides insights of decapod evolution.</title>
        <authorList>
            <person name="Jeong J.-H."/>
            <person name="Song I."/>
            <person name="Kim S."/>
            <person name="Choi T."/>
            <person name="Kim D."/>
            <person name="Ryu S."/>
            <person name="Kim W."/>
        </authorList>
    </citation>
    <scope>NUCLEOTIDE SEQUENCE [LARGE SCALE GENOMIC DNA]</scope>
    <source>
        <tissue evidence="1">Muscle</tissue>
    </source>
</reference>
<sequence>MEPTDQDTWGSSSLCVATQHLTGQSLSWVTDSGACSKLSTSNLNPQPPPVIAKIDPHTALGTLAGWTKHLVPSRERISTTCLRVGDWCGGPVDVAVRGGVEAATHAKEQVTQSGVVLVDLLFLPGDDVHVRLATVVVFMWSPGGIEPVTAESGSSWTAFSARGITSSVSSSIFPFPAL</sequence>
<evidence type="ECO:0000313" key="1">
    <source>
        <dbReference type="EMBL" id="MPC24995.1"/>
    </source>
</evidence>
<evidence type="ECO:0000313" key="2">
    <source>
        <dbReference type="Proteomes" id="UP000324222"/>
    </source>
</evidence>